<evidence type="ECO:0000313" key="3">
    <source>
        <dbReference type="Proteomes" id="UP000488299"/>
    </source>
</evidence>
<dbReference type="PROSITE" id="PS51819">
    <property type="entry name" value="VOC"/>
    <property type="match status" value="1"/>
</dbReference>
<name>A0A7J5U154_9BACT</name>
<evidence type="ECO:0000259" key="1">
    <source>
        <dbReference type="PROSITE" id="PS51819"/>
    </source>
</evidence>
<dbReference type="Pfam" id="PF00903">
    <property type="entry name" value="Glyoxalase"/>
    <property type="match status" value="1"/>
</dbReference>
<organism evidence="2 3">
    <name type="scientific">Rudanella paleaurantiibacter</name>
    <dbReference type="NCBI Taxonomy" id="2614655"/>
    <lineage>
        <taxon>Bacteria</taxon>
        <taxon>Pseudomonadati</taxon>
        <taxon>Bacteroidota</taxon>
        <taxon>Cytophagia</taxon>
        <taxon>Cytophagales</taxon>
        <taxon>Cytophagaceae</taxon>
        <taxon>Rudanella</taxon>
    </lineage>
</organism>
<dbReference type="Gene3D" id="3.10.180.10">
    <property type="entry name" value="2,3-Dihydroxybiphenyl 1,2-Dioxygenase, domain 1"/>
    <property type="match status" value="1"/>
</dbReference>
<dbReference type="InterPro" id="IPR037523">
    <property type="entry name" value="VOC_core"/>
</dbReference>
<dbReference type="InterPro" id="IPR029068">
    <property type="entry name" value="Glyas_Bleomycin-R_OHBP_Dase"/>
</dbReference>
<dbReference type="SUPFAM" id="SSF54593">
    <property type="entry name" value="Glyoxalase/Bleomycin resistance protein/Dihydroxybiphenyl dioxygenase"/>
    <property type="match status" value="1"/>
</dbReference>
<proteinExistence type="predicted"/>
<sequence>MIQFKRLDHILVSIPPGTTQQARTFYTQVLGLTEIPGGHPHGAIWFEIADIQLHLREEEGGNFSSRHPAFEVTDLTAARHELEQKGVEIAYSSEIDGRQRFFIRDPFGNRIEFLEYQ</sequence>
<dbReference type="EMBL" id="WELI01000003">
    <property type="protein sequence ID" value="KAB7731486.1"/>
    <property type="molecule type" value="Genomic_DNA"/>
</dbReference>
<dbReference type="PANTHER" id="PTHR39175">
    <property type="entry name" value="FAMILY PROTEIN, PUTATIVE (AFU_ORTHOLOGUE AFUA_3G15060)-RELATED"/>
    <property type="match status" value="1"/>
</dbReference>
<comment type="caution">
    <text evidence="2">The sequence shown here is derived from an EMBL/GenBank/DDBJ whole genome shotgun (WGS) entry which is preliminary data.</text>
</comment>
<accession>A0A7J5U154</accession>
<keyword evidence="3" id="KW-1185">Reference proteome</keyword>
<dbReference type="Proteomes" id="UP000488299">
    <property type="component" value="Unassembled WGS sequence"/>
</dbReference>
<gene>
    <name evidence="2" type="ORF">F5984_08835</name>
</gene>
<reference evidence="2 3" key="1">
    <citation type="submission" date="2019-10" db="EMBL/GenBank/DDBJ databases">
        <title>Rudanella paleaurantiibacter sp. nov., isolated from sludge.</title>
        <authorList>
            <person name="Xu S.Q."/>
        </authorList>
    </citation>
    <scope>NUCLEOTIDE SEQUENCE [LARGE SCALE GENOMIC DNA]</scope>
    <source>
        <strain evidence="2 3">HX-22-17</strain>
    </source>
</reference>
<dbReference type="PANTHER" id="PTHR39175:SF1">
    <property type="entry name" value="FAMILY PROTEIN, PUTATIVE (AFU_ORTHOLOGUE AFUA_3G15060)-RELATED"/>
    <property type="match status" value="1"/>
</dbReference>
<protein>
    <submittedName>
        <fullName evidence="2">Phage portal protein</fullName>
    </submittedName>
</protein>
<feature type="domain" description="VOC" evidence="1">
    <location>
        <begin position="6"/>
        <end position="116"/>
    </location>
</feature>
<dbReference type="InterPro" id="IPR004360">
    <property type="entry name" value="Glyas_Fos-R_dOase_dom"/>
</dbReference>
<dbReference type="RefSeq" id="WP_152123918.1">
    <property type="nucleotide sequence ID" value="NZ_WELI01000003.1"/>
</dbReference>
<dbReference type="AlphaFoldDB" id="A0A7J5U154"/>
<evidence type="ECO:0000313" key="2">
    <source>
        <dbReference type="EMBL" id="KAB7731486.1"/>
    </source>
</evidence>